<keyword evidence="3" id="KW-1185">Reference proteome</keyword>
<proteinExistence type="predicted"/>
<feature type="region of interest" description="Disordered" evidence="1">
    <location>
        <begin position="44"/>
        <end position="64"/>
    </location>
</feature>
<evidence type="ECO:0000313" key="2">
    <source>
        <dbReference type="EMBL" id="MDQ0153567.1"/>
    </source>
</evidence>
<dbReference type="RefSeq" id="WP_106612471.1">
    <property type="nucleotide sequence ID" value="NZ_JAUSTO010000024.1"/>
</dbReference>
<dbReference type="EMBL" id="JAUSTO010000024">
    <property type="protein sequence ID" value="MDQ0153567.1"/>
    <property type="molecule type" value="Genomic_DNA"/>
</dbReference>
<sequence>MARRSRYLHYDEQVDALMKRGNPSQIPADRNHTRGSVIEKLKMLGAAEPHKNAGKADPKGGSNG</sequence>
<evidence type="ECO:0000313" key="3">
    <source>
        <dbReference type="Proteomes" id="UP001241537"/>
    </source>
</evidence>
<reference evidence="2" key="1">
    <citation type="submission" date="2023-07" db="EMBL/GenBank/DDBJ databases">
        <title>Genomic Encyclopedia of Type Strains, Phase IV (KMG-IV): sequencing the most valuable type-strain genomes for metagenomic binning, comparative biology and taxonomic classification.</title>
        <authorList>
            <person name="Goeker M."/>
        </authorList>
    </citation>
    <scope>NUCLEOTIDE SEQUENCE</scope>
    <source>
        <strain evidence="2">DSM 19659</strain>
    </source>
</reference>
<name>A0AAE4AME8_9FIRM</name>
<dbReference type="AlphaFoldDB" id="A0AAE4AME8"/>
<organism evidence="2 3">
    <name type="scientific">Moryella indoligenes</name>
    <dbReference type="NCBI Taxonomy" id="371674"/>
    <lineage>
        <taxon>Bacteria</taxon>
        <taxon>Bacillati</taxon>
        <taxon>Bacillota</taxon>
        <taxon>Clostridia</taxon>
        <taxon>Lachnospirales</taxon>
        <taxon>Lachnospiraceae</taxon>
        <taxon>Moryella</taxon>
    </lineage>
</organism>
<feature type="compositionally biased region" description="Basic and acidic residues" evidence="1">
    <location>
        <begin position="44"/>
        <end position="58"/>
    </location>
</feature>
<dbReference type="Proteomes" id="UP001241537">
    <property type="component" value="Unassembled WGS sequence"/>
</dbReference>
<comment type="caution">
    <text evidence="2">The sequence shown here is derived from an EMBL/GenBank/DDBJ whole genome shotgun (WGS) entry which is preliminary data.</text>
</comment>
<protein>
    <submittedName>
        <fullName evidence="2">Uncharacterized protein</fullName>
    </submittedName>
</protein>
<accession>A0AAE4AME8</accession>
<evidence type="ECO:0000256" key="1">
    <source>
        <dbReference type="SAM" id="MobiDB-lite"/>
    </source>
</evidence>
<gene>
    <name evidence="2" type="ORF">J2S20_002288</name>
</gene>